<dbReference type="Proteomes" id="UP001139365">
    <property type="component" value="Unassembled WGS sequence"/>
</dbReference>
<dbReference type="EMBL" id="JALEMU010000162">
    <property type="protein sequence ID" value="MCI5756569.1"/>
    <property type="molecule type" value="Genomic_DNA"/>
</dbReference>
<keyword evidence="2" id="KW-0812">Transmembrane</keyword>
<gene>
    <name evidence="3" type="ORF">MR241_09795</name>
</gene>
<keyword evidence="2" id="KW-0472">Membrane</keyword>
<evidence type="ECO:0000313" key="3">
    <source>
        <dbReference type="EMBL" id="MCI5756569.1"/>
    </source>
</evidence>
<organism evidence="3 4">
    <name type="scientific">Candidatus Colimorpha enterica</name>
    <dbReference type="NCBI Taxonomy" id="3083063"/>
    <lineage>
        <taxon>Bacteria</taxon>
        <taxon>Pseudomonadati</taxon>
        <taxon>Bacteroidota</taxon>
        <taxon>Bacteroidia</taxon>
        <taxon>Bacteroidales</taxon>
        <taxon>Candidatus Colimorpha</taxon>
    </lineage>
</organism>
<name>A0AAE3K2C9_9BACT</name>
<keyword evidence="2" id="KW-1133">Transmembrane helix</keyword>
<comment type="caution">
    <text evidence="3">The sequence shown here is derived from an EMBL/GenBank/DDBJ whole genome shotgun (WGS) entry which is preliminary data.</text>
</comment>
<sequence>MKEMLRRALRTFVQTAGAYIAANLVCATSGITDLGVLKTVLIGLAVSSVAAGLAAVMNLPPKASGGEKDDDASLSDDESGDDGKDDGEDES</sequence>
<evidence type="ECO:0000256" key="1">
    <source>
        <dbReference type="SAM" id="MobiDB-lite"/>
    </source>
</evidence>
<accession>A0AAE3K2C9</accession>
<feature type="region of interest" description="Disordered" evidence="1">
    <location>
        <begin position="60"/>
        <end position="91"/>
    </location>
</feature>
<reference evidence="3 4" key="1">
    <citation type="submission" date="2022-03" db="EMBL/GenBank/DDBJ databases">
        <title>Metagenome-assembled genomes from swine fecal metagenomes.</title>
        <authorList>
            <person name="Holman D.B."/>
            <person name="Kommadath A."/>
        </authorList>
    </citation>
    <scope>NUCLEOTIDE SEQUENCE [LARGE SCALE GENOMIC DNA]</scope>
    <source>
        <strain evidence="3">SUG147</strain>
    </source>
</reference>
<evidence type="ECO:0000256" key="2">
    <source>
        <dbReference type="SAM" id="Phobius"/>
    </source>
</evidence>
<feature type="compositionally biased region" description="Acidic residues" evidence="1">
    <location>
        <begin position="68"/>
        <end position="91"/>
    </location>
</feature>
<feature type="transmembrane region" description="Helical" evidence="2">
    <location>
        <begin position="37"/>
        <end position="59"/>
    </location>
</feature>
<dbReference type="AlphaFoldDB" id="A0AAE3K2C9"/>
<proteinExistence type="predicted"/>
<protein>
    <recommendedName>
        <fullName evidence="5">Phage r1t holin</fullName>
    </recommendedName>
</protein>
<evidence type="ECO:0008006" key="5">
    <source>
        <dbReference type="Google" id="ProtNLM"/>
    </source>
</evidence>
<evidence type="ECO:0000313" key="4">
    <source>
        <dbReference type="Proteomes" id="UP001139365"/>
    </source>
</evidence>